<reference evidence="2 4" key="2">
    <citation type="journal article" date="2013" name="Nature">
        <title>Insights into bilaterian evolution from three spiralian genomes.</title>
        <authorList>
            <person name="Simakov O."/>
            <person name="Marletaz F."/>
            <person name="Cho S.J."/>
            <person name="Edsinger-Gonzales E."/>
            <person name="Havlak P."/>
            <person name="Hellsten U."/>
            <person name="Kuo D.H."/>
            <person name="Larsson T."/>
            <person name="Lv J."/>
            <person name="Arendt D."/>
            <person name="Savage R."/>
            <person name="Osoegawa K."/>
            <person name="de Jong P."/>
            <person name="Grimwood J."/>
            <person name="Chapman J.A."/>
            <person name="Shapiro H."/>
            <person name="Aerts A."/>
            <person name="Otillar R.P."/>
            <person name="Terry A.Y."/>
            <person name="Boore J.L."/>
            <person name="Grigoriev I.V."/>
            <person name="Lindberg D.R."/>
            <person name="Seaver E.C."/>
            <person name="Weisblat D.A."/>
            <person name="Putnam N.H."/>
            <person name="Rokhsar D.S."/>
        </authorList>
    </citation>
    <scope>NUCLEOTIDE SEQUENCE</scope>
</reference>
<dbReference type="AlphaFoldDB" id="T1ENF6"/>
<keyword evidence="4" id="KW-1185">Reference proteome</keyword>
<evidence type="ECO:0000256" key="1">
    <source>
        <dbReference type="SAM" id="MobiDB-lite"/>
    </source>
</evidence>
<dbReference type="Proteomes" id="UP000015101">
    <property type="component" value="Unassembled WGS sequence"/>
</dbReference>
<sequence>MQQSQENQQYQKLRKSQEQEEENAHGYIVHVLRQNSYQKTQDCYINTVDKTTSLVVAFSFQHMNNFCSMPHKLQGNATTQQGNFLSRQPLFQHSQIHLLTLMTQNSFSQIRVIK</sequence>
<reference evidence="3" key="3">
    <citation type="submission" date="2015-06" db="UniProtKB">
        <authorList>
            <consortium name="EnsemblMetazoa"/>
        </authorList>
    </citation>
    <scope>IDENTIFICATION</scope>
</reference>
<dbReference type="EMBL" id="KB095811">
    <property type="protein sequence ID" value="ESO12427.1"/>
    <property type="molecule type" value="Genomic_DNA"/>
</dbReference>
<dbReference type="GeneID" id="20198106"/>
<name>T1ENF6_HELRO</name>
<dbReference type="HOGENOM" id="CLU_2123704_0_0_1"/>
<gene>
    <name evidence="3" type="primary">20198106</name>
    <name evidence="2" type="ORF">HELRODRAFT_158959</name>
</gene>
<feature type="compositionally biased region" description="Polar residues" evidence="1">
    <location>
        <begin position="1"/>
        <end position="11"/>
    </location>
</feature>
<reference evidence="4" key="1">
    <citation type="submission" date="2012-12" db="EMBL/GenBank/DDBJ databases">
        <authorList>
            <person name="Hellsten U."/>
            <person name="Grimwood J."/>
            <person name="Chapman J.A."/>
            <person name="Shapiro H."/>
            <person name="Aerts A."/>
            <person name="Otillar R.P."/>
            <person name="Terry A.Y."/>
            <person name="Boore J.L."/>
            <person name="Simakov O."/>
            <person name="Marletaz F."/>
            <person name="Cho S.-J."/>
            <person name="Edsinger-Gonzales E."/>
            <person name="Havlak P."/>
            <person name="Kuo D.-H."/>
            <person name="Larsson T."/>
            <person name="Lv J."/>
            <person name="Arendt D."/>
            <person name="Savage R."/>
            <person name="Osoegawa K."/>
            <person name="de Jong P."/>
            <person name="Lindberg D.R."/>
            <person name="Seaver E.C."/>
            <person name="Weisblat D.A."/>
            <person name="Putnam N.H."/>
            <person name="Grigoriev I.V."/>
            <person name="Rokhsar D.S."/>
        </authorList>
    </citation>
    <scope>NUCLEOTIDE SEQUENCE</scope>
</reference>
<evidence type="ECO:0000313" key="4">
    <source>
        <dbReference type="Proteomes" id="UP000015101"/>
    </source>
</evidence>
<feature type="region of interest" description="Disordered" evidence="1">
    <location>
        <begin position="1"/>
        <end position="21"/>
    </location>
</feature>
<dbReference type="EMBL" id="AMQM01000166">
    <property type="status" value="NOT_ANNOTATED_CDS"/>
    <property type="molecule type" value="Genomic_DNA"/>
</dbReference>
<organism evidence="3 4">
    <name type="scientific">Helobdella robusta</name>
    <name type="common">Californian leech</name>
    <dbReference type="NCBI Taxonomy" id="6412"/>
    <lineage>
        <taxon>Eukaryota</taxon>
        <taxon>Metazoa</taxon>
        <taxon>Spiralia</taxon>
        <taxon>Lophotrochozoa</taxon>
        <taxon>Annelida</taxon>
        <taxon>Clitellata</taxon>
        <taxon>Hirudinea</taxon>
        <taxon>Rhynchobdellida</taxon>
        <taxon>Glossiphoniidae</taxon>
        <taxon>Helobdella</taxon>
    </lineage>
</organism>
<evidence type="ECO:0000313" key="2">
    <source>
        <dbReference type="EMBL" id="ESO12427.1"/>
    </source>
</evidence>
<evidence type="ECO:0000313" key="3">
    <source>
        <dbReference type="EnsemblMetazoa" id="HelroP158959"/>
    </source>
</evidence>
<dbReference type="InParanoid" id="T1ENF6"/>
<dbReference type="CTD" id="20198106"/>
<proteinExistence type="predicted"/>
<dbReference type="RefSeq" id="XP_009009147.1">
    <property type="nucleotide sequence ID" value="XM_009010899.1"/>
</dbReference>
<protein>
    <submittedName>
        <fullName evidence="2 3">Uncharacterized protein</fullName>
    </submittedName>
</protein>
<dbReference type="EnsemblMetazoa" id="HelroT158959">
    <property type="protein sequence ID" value="HelroP158959"/>
    <property type="gene ID" value="HelroG158959"/>
</dbReference>
<accession>T1ENF6</accession>
<dbReference type="KEGG" id="hro:HELRODRAFT_158959"/>